<dbReference type="Pfam" id="PF12848">
    <property type="entry name" value="ABC_tran_Xtn"/>
    <property type="match status" value="1"/>
</dbReference>
<evidence type="ECO:0000256" key="2">
    <source>
        <dbReference type="ARBA" id="ARBA00022741"/>
    </source>
</evidence>
<dbReference type="SMART" id="SM00382">
    <property type="entry name" value="AAA"/>
    <property type="match status" value="2"/>
</dbReference>
<dbReference type="PANTHER" id="PTHR19211">
    <property type="entry name" value="ATP-BINDING TRANSPORT PROTEIN-RELATED"/>
    <property type="match status" value="1"/>
</dbReference>
<evidence type="ECO:0000256" key="3">
    <source>
        <dbReference type="ARBA" id="ARBA00022840"/>
    </source>
</evidence>
<sequence length="461" mass="52103">MEVMKCIQLEKEFAGRSLFTIKQLSLQAGQKVGLVGNNGVGKSTFLKILLGLDRDFAGQIEVKADWAYVPQLQERSSLSGGEQVWASIQEAFAQRPQLLIMDEPTANLDQEHQKKLIKQIKRYRGSLLVVSHDRHFLNQIASHIWHLEEGSIQVYTGNYEAFVESRRARREGQQEAYEAYQKKVAQLKKAQQERQVKAQKMGKRKKSVSSSEWKVSAMMGSYDSQAKSMAKSAKQLEKRIERLEKVSQPRKEAWVKMEAKGALDTGLHSLFRLQAGQLWIREKYLFGFPQIGMTFGEKLALVGANGSGKTSFVQKLLRKELAGYYNPKLKIAYFAQDLINLDEEKTAFENISCTSLQDRMTILNLLGMLGLSYDKAQQKVANLSGGERVRLSLAKVLLADANLLILDEPTNFLDMAAIEALETFLKEYEGSVLLVSHDQQFVETSVHSQWETVQACLVKKS</sequence>
<dbReference type="InterPro" id="IPR003439">
    <property type="entry name" value="ABC_transporter-like_ATP-bd"/>
</dbReference>
<keyword evidence="1" id="KW-0677">Repeat</keyword>
<keyword evidence="3" id="KW-0067">ATP-binding</keyword>
<dbReference type="Gene3D" id="3.40.50.300">
    <property type="entry name" value="P-loop containing nucleotide triphosphate hydrolases"/>
    <property type="match status" value="3"/>
</dbReference>
<evidence type="ECO:0000259" key="4">
    <source>
        <dbReference type="PROSITE" id="PS50893"/>
    </source>
</evidence>
<dbReference type="PROSITE" id="PS50893">
    <property type="entry name" value="ABC_TRANSPORTER_2"/>
    <property type="match status" value="2"/>
</dbReference>
<proteinExistence type="predicted"/>
<keyword evidence="2" id="KW-0547">Nucleotide-binding</keyword>
<organism evidence="5 6">
    <name type="scientific">Streptococcus suis</name>
    <dbReference type="NCBI Taxonomy" id="1307"/>
    <lineage>
        <taxon>Bacteria</taxon>
        <taxon>Bacillati</taxon>
        <taxon>Bacillota</taxon>
        <taxon>Bacilli</taxon>
        <taxon>Lactobacillales</taxon>
        <taxon>Streptococcaceae</taxon>
        <taxon>Streptococcus</taxon>
    </lineage>
</organism>
<dbReference type="NCBIfam" id="NF000355">
    <property type="entry name" value="ribo_prot_ABC_F"/>
    <property type="match status" value="1"/>
</dbReference>
<dbReference type="InterPro" id="IPR017871">
    <property type="entry name" value="ABC_transporter-like_CS"/>
</dbReference>
<evidence type="ECO:0000256" key="1">
    <source>
        <dbReference type="ARBA" id="ARBA00022737"/>
    </source>
</evidence>
<dbReference type="GO" id="GO:0005524">
    <property type="term" value="F:ATP binding"/>
    <property type="evidence" value="ECO:0007669"/>
    <property type="project" value="UniProtKB-KW"/>
</dbReference>
<dbReference type="PROSITE" id="PS00211">
    <property type="entry name" value="ABC_TRANSPORTER_1"/>
    <property type="match status" value="1"/>
</dbReference>
<dbReference type="InterPro" id="IPR003593">
    <property type="entry name" value="AAA+_ATPase"/>
</dbReference>
<evidence type="ECO:0000313" key="5">
    <source>
        <dbReference type="EMBL" id="CYU34007.1"/>
    </source>
</evidence>
<dbReference type="SUPFAM" id="SSF52540">
    <property type="entry name" value="P-loop containing nucleoside triphosphate hydrolases"/>
    <property type="match status" value="2"/>
</dbReference>
<gene>
    <name evidence="5" type="primary">yheS_3</name>
    <name evidence="5" type="ORF">ERS132462_01976</name>
</gene>
<accession>A0A0Z8E1H3</accession>
<dbReference type="GO" id="GO:0016887">
    <property type="term" value="F:ATP hydrolysis activity"/>
    <property type="evidence" value="ECO:0007669"/>
    <property type="project" value="InterPro"/>
</dbReference>
<protein>
    <submittedName>
        <fullName evidence="5">ABC transporter ATPase</fullName>
    </submittedName>
</protein>
<reference evidence="5 6" key="1">
    <citation type="submission" date="2016-02" db="EMBL/GenBank/DDBJ databases">
        <authorList>
            <consortium name="Pathogen Informatics"/>
        </authorList>
    </citation>
    <scope>NUCLEOTIDE SEQUENCE [LARGE SCALE GENOMIC DNA]</scope>
    <source>
        <strain evidence="5 6">LSS100</strain>
    </source>
</reference>
<dbReference type="EMBL" id="FIFN01000027">
    <property type="protein sequence ID" value="CYU34007.1"/>
    <property type="molecule type" value="Genomic_DNA"/>
</dbReference>
<feature type="domain" description="ABC transporter" evidence="4">
    <location>
        <begin position="265"/>
        <end position="455"/>
    </location>
</feature>
<dbReference type="Proteomes" id="UP000072003">
    <property type="component" value="Unassembled WGS sequence"/>
</dbReference>
<dbReference type="PANTHER" id="PTHR19211:SF100">
    <property type="entry name" value="RIBOSOME PROTECTION PROTEIN VMLR"/>
    <property type="match status" value="1"/>
</dbReference>
<dbReference type="RefSeq" id="WP_044670911.1">
    <property type="nucleotide sequence ID" value="NZ_CEDC01000015.1"/>
</dbReference>
<dbReference type="InterPro" id="IPR027417">
    <property type="entry name" value="P-loop_NTPase"/>
</dbReference>
<evidence type="ECO:0000313" key="6">
    <source>
        <dbReference type="Proteomes" id="UP000072003"/>
    </source>
</evidence>
<dbReference type="Pfam" id="PF00005">
    <property type="entry name" value="ABC_tran"/>
    <property type="match status" value="2"/>
</dbReference>
<name>A0A0Z8E1H3_STRSU</name>
<dbReference type="InterPro" id="IPR050611">
    <property type="entry name" value="ABCF"/>
</dbReference>
<dbReference type="NCBIfam" id="NF045691">
    <property type="entry name" value="ABCF_VgaF"/>
    <property type="match status" value="1"/>
</dbReference>
<dbReference type="InterPro" id="IPR032781">
    <property type="entry name" value="ABC_tran_Xtn"/>
</dbReference>
<dbReference type="AlphaFoldDB" id="A0A0Z8E1H3"/>
<dbReference type="CDD" id="cd03221">
    <property type="entry name" value="ABCF_EF-3"/>
    <property type="match status" value="2"/>
</dbReference>
<feature type="domain" description="ABC transporter" evidence="4">
    <location>
        <begin position="4"/>
        <end position="174"/>
    </location>
</feature>